<name>A0AAW1JQJ6_SAPOF</name>
<evidence type="ECO:0000313" key="3">
    <source>
        <dbReference type="Proteomes" id="UP001443914"/>
    </source>
</evidence>
<feature type="compositionally biased region" description="Low complexity" evidence="1">
    <location>
        <begin position="51"/>
        <end position="69"/>
    </location>
</feature>
<keyword evidence="3" id="KW-1185">Reference proteome</keyword>
<accession>A0AAW1JQJ6</accession>
<dbReference type="Proteomes" id="UP001443914">
    <property type="component" value="Unassembled WGS sequence"/>
</dbReference>
<reference evidence="2" key="1">
    <citation type="submission" date="2024-03" db="EMBL/GenBank/DDBJ databases">
        <title>WGS assembly of Saponaria officinalis var. Norfolk2.</title>
        <authorList>
            <person name="Jenkins J."/>
            <person name="Shu S."/>
            <person name="Grimwood J."/>
            <person name="Barry K."/>
            <person name="Goodstein D."/>
            <person name="Schmutz J."/>
            <person name="Leebens-Mack J."/>
            <person name="Osbourn A."/>
        </authorList>
    </citation>
    <scope>NUCLEOTIDE SEQUENCE [LARGE SCALE GENOMIC DNA]</scope>
    <source>
        <strain evidence="2">JIC</strain>
    </source>
</reference>
<sequence length="112" mass="12664">MKSKALWFNDYNHRHKIKSNNQESDKKLEQTLSCLGFLKIKEWEGGDDRNTTTTTPATPTTVTSTSPSPISLPSPSPLSDPPSSPTPTSPPSPAATSPRQRRRRRRRRRRRP</sequence>
<comment type="caution">
    <text evidence="2">The sequence shown here is derived from an EMBL/GenBank/DDBJ whole genome shotgun (WGS) entry which is preliminary data.</text>
</comment>
<dbReference type="AlphaFoldDB" id="A0AAW1JQJ6"/>
<feature type="region of interest" description="Disordered" evidence="1">
    <location>
        <begin position="1"/>
        <end position="26"/>
    </location>
</feature>
<proteinExistence type="predicted"/>
<evidence type="ECO:0000313" key="2">
    <source>
        <dbReference type="EMBL" id="KAK9706507.1"/>
    </source>
</evidence>
<gene>
    <name evidence="2" type="ORF">RND81_07G130800</name>
</gene>
<evidence type="ECO:0000256" key="1">
    <source>
        <dbReference type="SAM" id="MobiDB-lite"/>
    </source>
</evidence>
<feature type="region of interest" description="Disordered" evidence="1">
    <location>
        <begin position="40"/>
        <end position="112"/>
    </location>
</feature>
<feature type="compositionally biased region" description="Basic residues" evidence="1">
    <location>
        <begin position="99"/>
        <end position="112"/>
    </location>
</feature>
<feature type="compositionally biased region" description="Basic and acidic residues" evidence="1">
    <location>
        <begin position="40"/>
        <end position="50"/>
    </location>
</feature>
<feature type="compositionally biased region" description="Pro residues" evidence="1">
    <location>
        <begin position="70"/>
        <end position="93"/>
    </location>
</feature>
<dbReference type="EMBL" id="JBDFQZ010000007">
    <property type="protein sequence ID" value="KAK9706507.1"/>
    <property type="molecule type" value="Genomic_DNA"/>
</dbReference>
<protein>
    <submittedName>
        <fullName evidence="2">Uncharacterized protein</fullName>
    </submittedName>
</protein>
<organism evidence="2 3">
    <name type="scientific">Saponaria officinalis</name>
    <name type="common">Common soapwort</name>
    <name type="synonym">Lychnis saponaria</name>
    <dbReference type="NCBI Taxonomy" id="3572"/>
    <lineage>
        <taxon>Eukaryota</taxon>
        <taxon>Viridiplantae</taxon>
        <taxon>Streptophyta</taxon>
        <taxon>Embryophyta</taxon>
        <taxon>Tracheophyta</taxon>
        <taxon>Spermatophyta</taxon>
        <taxon>Magnoliopsida</taxon>
        <taxon>eudicotyledons</taxon>
        <taxon>Gunneridae</taxon>
        <taxon>Pentapetalae</taxon>
        <taxon>Caryophyllales</taxon>
        <taxon>Caryophyllaceae</taxon>
        <taxon>Caryophylleae</taxon>
        <taxon>Saponaria</taxon>
    </lineage>
</organism>